<dbReference type="PANTHER" id="PTHR12537">
    <property type="entry name" value="RNA BINDING PROTEIN PUMILIO-RELATED"/>
    <property type="match status" value="1"/>
</dbReference>
<dbReference type="InterPro" id="IPR000315">
    <property type="entry name" value="Znf_B-box"/>
</dbReference>
<evidence type="ECO:0000256" key="3">
    <source>
        <dbReference type="PROSITE-ProRule" id="PRU00317"/>
    </source>
</evidence>
<keyword evidence="2" id="KW-0479">Metal-binding</keyword>
<dbReference type="EMBL" id="CAJPWZ010002878">
    <property type="protein sequence ID" value="CAG2246653.1"/>
    <property type="molecule type" value="Genomic_DNA"/>
</dbReference>
<feature type="compositionally biased region" description="Low complexity" evidence="5">
    <location>
        <begin position="785"/>
        <end position="807"/>
    </location>
</feature>
<evidence type="ECO:0000256" key="2">
    <source>
        <dbReference type="PROSITE-ProRule" id="PRU00024"/>
    </source>
</evidence>
<feature type="compositionally biased region" description="Polar residues" evidence="5">
    <location>
        <begin position="808"/>
        <end position="835"/>
    </location>
</feature>
<feature type="compositionally biased region" description="Basic and acidic residues" evidence="5">
    <location>
        <begin position="375"/>
        <end position="395"/>
    </location>
</feature>
<feature type="region of interest" description="Disordered" evidence="5">
    <location>
        <begin position="656"/>
        <end position="695"/>
    </location>
</feature>
<feature type="region of interest" description="Disordered" evidence="5">
    <location>
        <begin position="213"/>
        <end position="314"/>
    </location>
</feature>
<dbReference type="Pfam" id="PF00643">
    <property type="entry name" value="zf-B_box"/>
    <property type="match status" value="1"/>
</dbReference>
<evidence type="ECO:0000256" key="5">
    <source>
        <dbReference type="SAM" id="MobiDB-lite"/>
    </source>
</evidence>
<keyword evidence="2" id="KW-0862">Zinc</keyword>
<dbReference type="InterPro" id="IPR016024">
    <property type="entry name" value="ARM-type_fold"/>
</dbReference>
<dbReference type="SMART" id="SM00025">
    <property type="entry name" value="Pumilio"/>
    <property type="match status" value="7"/>
</dbReference>
<feature type="coiled-coil region" evidence="4">
    <location>
        <begin position="1046"/>
        <end position="1073"/>
    </location>
</feature>
<evidence type="ECO:0000256" key="1">
    <source>
        <dbReference type="ARBA" id="ARBA00022737"/>
    </source>
</evidence>
<dbReference type="GO" id="GO:0005737">
    <property type="term" value="C:cytoplasm"/>
    <property type="evidence" value="ECO:0007669"/>
    <property type="project" value="TreeGrafter"/>
</dbReference>
<feature type="compositionally biased region" description="Polar residues" evidence="5">
    <location>
        <begin position="752"/>
        <end position="784"/>
    </location>
</feature>
<feature type="repeat" description="Pumilio" evidence="3">
    <location>
        <begin position="1640"/>
        <end position="1677"/>
    </location>
</feature>
<dbReference type="Gene3D" id="1.25.10.10">
    <property type="entry name" value="Leucine-rich Repeat Variant"/>
    <property type="match status" value="1"/>
</dbReference>
<evidence type="ECO:0000259" key="6">
    <source>
        <dbReference type="PROSITE" id="PS50119"/>
    </source>
</evidence>
<dbReference type="PROSITE" id="PS50119">
    <property type="entry name" value="ZF_BBOX"/>
    <property type="match status" value="1"/>
</dbReference>
<evidence type="ECO:0000313" key="9">
    <source>
        <dbReference type="Proteomes" id="UP000683360"/>
    </source>
</evidence>
<accession>A0A8S3URP4</accession>
<feature type="compositionally biased region" description="Polar residues" evidence="5">
    <location>
        <begin position="241"/>
        <end position="314"/>
    </location>
</feature>
<dbReference type="GO" id="GO:0010608">
    <property type="term" value="P:post-transcriptional regulation of gene expression"/>
    <property type="evidence" value="ECO:0007669"/>
    <property type="project" value="TreeGrafter"/>
</dbReference>
<gene>
    <name evidence="8" type="ORF">MEDL_58616</name>
</gene>
<keyword evidence="4" id="KW-0175">Coiled coil</keyword>
<dbReference type="Proteomes" id="UP000683360">
    <property type="component" value="Unassembled WGS sequence"/>
</dbReference>
<dbReference type="SMART" id="SM00336">
    <property type="entry name" value="BBOX"/>
    <property type="match status" value="1"/>
</dbReference>
<dbReference type="OrthoDB" id="668540at2759"/>
<feature type="region of interest" description="Disordered" evidence="5">
    <location>
        <begin position="737"/>
        <end position="835"/>
    </location>
</feature>
<feature type="compositionally biased region" description="Basic and acidic residues" evidence="5">
    <location>
        <begin position="213"/>
        <end position="232"/>
    </location>
</feature>
<dbReference type="PROSITE" id="PS50303">
    <property type="entry name" value="PUM_HD"/>
    <property type="match status" value="1"/>
</dbReference>
<feature type="domain" description="B box-type" evidence="6">
    <location>
        <begin position="3"/>
        <end position="42"/>
    </location>
</feature>
<sequence length="1703" mass="190698">MAFDSVFCQVHQIQITSYCESCKDGICWKCFKLHKGHKVYALQYIFPKYQAIAMNEILPKIYRDTRELENVHSCWETSKLSVEKSIDSFQKGLSKQFNSIILALSRKEKTLMAMMKESRSKAISQCEKEISHANKLKNNLEDLKLDAYNIAYSGTSSSVLGYKDLKMNLMSVDEEILKCLQNKKSSLKDQLCEYQIVNIEEILKAVDNLNLRERKEEGQHDNKHRQTEEEKSTSMTSEDTLIQSGTSMTSEDTLIQSGTSVTSEDTLIQSGTSVTSEDTLIQSGTSVTSEDTLIQSGTSVTSEDTLIQSGTSLTSEDTLIQSGTSMASEDTLIQSGTSMTSEDTLIQSGTSMTSEDTLIQSGRKSQVNTSRKRKFEGADLDKESNNRNKTAKQDSSDYSPDPFHDKKQFVSQYKKLSALKNKLSNKKRLKSKDLYNSKQLHRKKDLLNAKTKASYIDHDRMKDGKAEGSVQVNYTFQRPTVLYDDIEMFADSFACSDIISKEQDFSYSNVYKNFKNKNNDNRKNVKVNKGNQLSQDTINKTNQSERRKDNQQKLNVSAKLSLQKSKVCLNDKSDLGSQFKIVEKSDLEKNQDVQIKSSDKYIENKTCSSGYNIQSAEHTIKLGVQPKQSTVQAIPSAVQANPSAVQAYQSTIQTNHTDVQAKQSTVQSSQSNEQAKQSSVQSNQPTVQSNLSAVQTKQSTVQSNLSAVQTKQSTVHLNLSAVQTKQSTVQSNQSAVQTKQSTVQSKQSTVQPKQSTVQPKQSTVQSRQSNEQAKQPTVQSNLSAVQTKQSTVQSNQSTVQSKQSTVQPKQSTVQSRQSNEQAKQPTVQSNLSAVQTKQSTVQSNLSTVQSKQSTVQSNLSEVQANLSTIQTIKSEVQCNQSTVQVNLSAIQTNQSTVKTKQSTVHAKVSAVQTKPKEIQLKQSTVQSNQSIVQSYQFTVQSYKSAEQTKTIAAQSNQTTVQSNQLSVQSSASGIKTEPGQLPISCNKTSPVVKAEPIDTEPGQVTVTCDETSPVVKTEPIDTSYEQQQITQVGSAEIKVEPTDDYFDKLEDDIQAAEENNGKENKETNDLNENQSLQIKEATVNDNETNEIFVESLVDDITDKTSSKNCADEFVLNEDDKWNVLEEIVDETVEMLSSDQVMKDVGGLNDLNLVSQGQEVNKMDDENVEQLIEDQEMVEVNDENNNKENFKFNKEYLNLRVTVDNDYSRNGKDLESWETADDMTEETNNQAASILVQEQDKEPGPGFSNPSQSNQCHQLQKDNYNDTALEVIDLTNQRHVCYPHIPLYPNNVQLSDYTSAVSYYVQPGFSTQVDPANFNFSRQQQQSFCDANLSQQASPLESYADKAFSEDRNNAGLCERRKQKTNDDMLRNLKQNELPNLRLRDITGHVVKFLLDSVGSQFVLSKLPRAAREETSIIVNEILTSGQFITLCKSPSGHHVLQILLIKTLSEQSHCLAMKLFGNIVQLTLHPYGSKVILQALSTSTVQIQKGILKELERSVLRCMTDSIGNHVIQKCIEIFSPQCLRTVIETCKDQLTTLCTDIHGCKVLQKLITHCVLWRTKPIRESILDQSDELVQDPNGVEVIMCVLQKGTPEDKNRILNWLKGDLLSHCVQRFNSYLVETCLTCLQPDQKAVLIKEVCLMNDIAFRTILTDRYASSIVQRMIDVAKPHQRRVLVMKIQPYRSTLSNSYLWKDAAALNSIEN</sequence>
<organism evidence="8 9">
    <name type="scientific">Mytilus edulis</name>
    <name type="common">Blue mussel</name>
    <dbReference type="NCBI Taxonomy" id="6550"/>
    <lineage>
        <taxon>Eukaryota</taxon>
        <taxon>Metazoa</taxon>
        <taxon>Spiralia</taxon>
        <taxon>Lophotrochozoa</taxon>
        <taxon>Mollusca</taxon>
        <taxon>Bivalvia</taxon>
        <taxon>Autobranchia</taxon>
        <taxon>Pteriomorphia</taxon>
        <taxon>Mytilida</taxon>
        <taxon>Mytiloidea</taxon>
        <taxon>Mytilidae</taxon>
        <taxon>Mytilinae</taxon>
        <taxon>Mytilus</taxon>
    </lineage>
</organism>
<dbReference type="GO" id="GO:0008270">
    <property type="term" value="F:zinc ion binding"/>
    <property type="evidence" value="ECO:0007669"/>
    <property type="project" value="UniProtKB-KW"/>
</dbReference>
<feature type="repeat" description="Pumilio" evidence="3">
    <location>
        <begin position="1458"/>
        <end position="1493"/>
    </location>
</feature>
<protein>
    <submittedName>
        <fullName evidence="8">PUM</fullName>
    </submittedName>
</protein>
<dbReference type="GO" id="GO:0003730">
    <property type="term" value="F:mRNA 3'-UTR binding"/>
    <property type="evidence" value="ECO:0007669"/>
    <property type="project" value="TreeGrafter"/>
</dbReference>
<keyword evidence="9" id="KW-1185">Reference proteome</keyword>
<feature type="region of interest" description="Disordered" evidence="5">
    <location>
        <begin position="350"/>
        <end position="404"/>
    </location>
</feature>
<dbReference type="InterPro" id="IPR033133">
    <property type="entry name" value="PUM-HD"/>
</dbReference>
<dbReference type="PROSITE" id="PS50302">
    <property type="entry name" value="PUM"/>
    <property type="match status" value="4"/>
</dbReference>
<dbReference type="Pfam" id="PF00806">
    <property type="entry name" value="PUF"/>
    <property type="match status" value="5"/>
</dbReference>
<evidence type="ECO:0000259" key="7">
    <source>
        <dbReference type="PROSITE" id="PS50303"/>
    </source>
</evidence>
<dbReference type="PANTHER" id="PTHR12537:SF12">
    <property type="entry name" value="MATERNAL PROTEIN PUMILIO"/>
    <property type="match status" value="1"/>
</dbReference>
<feature type="domain" description="PUM-HD" evidence="7">
    <location>
        <begin position="1364"/>
        <end position="1702"/>
    </location>
</feature>
<comment type="caution">
    <text evidence="8">The sequence shown here is derived from an EMBL/GenBank/DDBJ whole genome shotgun (WGS) entry which is preliminary data.</text>
</comment>
<proteinExistence type="predicted"/>
<feature type="compositionally biased region" description="Low complexity" evidence="5">
    <location>
        <begin position="737"/>
        <end position="751"/>
    </location>
</feature>
<keyword evidence="1" id="KW-0677">Repeat</keyword>
<dbReference type="SUPFAM" id="SSF48371">
    <property type="entry name" value="ARM repeat"/>
    <property type="match status" value="1"/>
</dbReference>
<name>A0A8S3URP4_MYTED</name>
<feature type="compositionally biased region" description="Polar residues" evidence="5">
    <location>
        <begin position="350"/>
        <end position="369"/>
    </location>
</feature>
<evidence type="ECO:0000256" key="4">
    <source>
        <dbReference type="SAM" id="Coils"/>
    </source>
</evidence>
<feature type="repeat" description="Pumilio" evidence="3">
    <location>
        <begin position="1566"/>
        <end position="1601"/>
    </location>
</feature>
<evidence type="ECO:0000313" key="8">
    <source>
        <dbReference type="EMBL" id="CAG2246653.1"/>
    </source>
</evidence>
<dbReference type="GO" id="GO:0005634">
    <property type="term" value="C:nucleus"/>
    <property type="evidence" value="ECO:0007669"/>
    <property type="project" value="TreeGrafter"/>
</dbReference>
<dbReference type="InterPro" id="IPR001313">
    <property type="entry name" value="Pumilio_RNA-bd_rpt"/>
</dbReference>
<feature type="repeat" description="Pumilio" evidence="3">
    <location>
        <begin position="1494"/>
        <end position="1529"/>
    </location>
</feature>
<dbReference type="Gene3D" id="3.30.160.60">
    <property type="entry name" value="Classic Zinc Finger"/>
    <property type="match status" value="1"/>
</dbReference>
<reference evidence="8" key="1">
    <citation type="submission" date="2021-03" db="EMBL/GenBank/DDBJ databases">
        <authorList>
            <person name="Bekaert M."/>
        </authorList>
    </citation>
    <scope>NUCLEOTIDE SEQUENCE</scope>
</reference>
<dbReference type="InterPro" id="IPR011989">
    <property type="entry name" value="ARM-like"/>
</dbReference>
<dbReference type="SUPFAM" id="SSF57845">
    <property type="entry name" value="B-box zinc-binding domain"/>
    <property type="match status" value="1"/>
</dbReference>
<keyword evidence="2" id="KW-0863">Zinc-finger</keyword>